<dbReference type="InterPro" id="IPR013658">
    <property type="entry name" value="SGL"/>
</dbReference>
<organism evidence="3 4">
    <name type="scientific">Tegillarca granosa</name>
    <name type="common">Malaysian cockle</name>
    <name type="synonym">Anadara granosa</name>
    <dbReference type="NCBI Taxonomy" id="220873"/>
    <lineage>
        <taxon>Eukaryota</taxon>
        <taxon>Metazoa</taxon>
        <taxon>Spiralia</taxon>
        <taxon>Lophotrochozoa</taxon>
        <taxon>Mollusca</taxon>
        <taxon>Bivalvia</taxon>
        <taxon>Autobranchia</taxon>
        <taxon>Pteriomorphia</taxon>
        <taxon>Arcoida</taxon>
        <taxon>Arcoidea</taxon>
        <taxon>Arcidae</taxon>
        <taxon>Tegillarca</taxon>
    </lineage>
</organism>
<dbReference type="Proteomes" id="UP001217089">
    <property type="component" value="Unassembled WGS sequence"/>
</dbReference>
<reference evidence="3 4" key="1">
    <citation type="submission" date="2022-12" db="EMBL/GenBank/DDBJ databases">
        <title>Chromosome-level genome of Tegillarca granosa.</title>
        <authorList>
            <person name="Kim J."/>
        </authorList>
    </citation>
    <scope>NUCLEOTIDE SEQUENCE [LARGE SCALE GENOMIC DNA]</scope>
    <source>
        <strain evidence="3">Teg-2019</strain>
        <tissue evidence="3">Adductor muscle</tissue>
    </source>
</reference>
<dbReference type="SUPFAM" id="SSF63829">
    <property type="entry name" value="Calcium-dependent phosphotriesterase"/>
    <property type="match status" value="1"/>
</dbReference>
<comment type="caution">
    <text evidence="3">The sequence shown here is derived from an EMBL/GenBank/DDBJ whole genome shotgun (WGS) entry which is preliminary data.</text>
</comment>
<evidence type="ECO:0000313" key="3">
    <source>
        <dbReference type="EMBL" id="KAJ8306273.1"/>
    </source>
</evidence>
<sequence length="274" mass="30701">MQILFVASTNMSVECILKNVTHTVGEGPHWEESTKTLHYVDLQSGDLHRWNSVTGKDEVMHFEVELKGTKNRFNDGKCDSKGRLWAGTMGYEDKSGNIEMEIGHLYCFDLDGKIKSHLDKLCISNGLCWTEDNKTMYLIDSTPQKVFAFDYNEDTCEISNQRVVVDFAKNPELGWPDGMTIDTEGMIWVACYKGAKVVRFDPKTGNELRSIPIPALRVTSCCFGGKNYDELYVTCATQDADKSELSKYPLTGSVFRVTGLGVKGFPPNNYKGAV</sequence>
<proteinExistence type="inferred from homology"/>
<dbReference type="PANTHER" id="PTHR10907">
    <property type="entry name" value="REGUCALCIN"/>
    <property type="match status" value="1"/>
</dbReference>
<evidence type="ECO:0000256" key="1">
    <source>
        <dbReference type="ARBA" id="ARBA00008853"/>
    </source>
</evidence>
<name>A0ABQ9EM05_TEGGR</name>
<protein>
    <recommendedName>
        <fullName evidence="2">SMP-30/Gluconolactonase/LRE-like region domain-containing protein</fullName>
    </recommendedName>
</protein>
<comment type="similarity">
    <text evidence="1">Belongs to the SMP-30/CGR1 family.</text>
</comment>
<dbReference type="PANTHER" id="PTHR10907:SF47">
    <property type="entry name" value="REGUCALCIN"/>
    <property type="match status" value="1"/>
</dbReference>
<dbReference type="Pfam" id="PF08450">
    <property type="entry name" value="SGL"/>
    <property type="match status" value="1"/>
</dbReference>
<dbReference type="PRINTS" id="PR01791">
    <property type="entry name" value="REGUCALCIN"/>
</dbReference>
<accession>A0ABQ9EM05</accession>
<dbReference type="InterPro" id="IPR008367">
    <property type="entry name" value="Regucalcin"/>
</dbReference>
<gene>
    <name evidence="3" type="ORF">KUTeg_016818</name>
</gene>
<evidence type="ECO:0000259" key="2">
    <source>
        <dbReference type="Pfam" id="PF08450"/>
    </source>
</evidence>
<dbReference type="InterPro" id="IPR011042">
    <property type="entry name" value="6-blade_b-propeller_TolB-like"/>
</dbReference>
<dbReference type="EMBL" id="JARBDR010000813">
    <property type="protein sequence ID" value="KAJ8306273.1"/>
    <property type="molecule type" value="Genomic_DNA"/>
</dbReference>
<keyword evidence="4" id="KW-1185">Reference proteome</keyword>
<dbReference type="Gene3D" id="2.120.10.30">
    <property type="entry name" value="TolB, C-terminal domain"/>
    <property type="match status" value="2"/>
</dbReference>
<evidence type="ECO:0000313" key="4">
    <source>
        <dbReference type="Proteomes" id="UP001217089"/>
    </source>
</evidence>
<feature type="domain" description="SMP-30/Gluconolactonase/LRE-like region" evidence="2">
    <location>
        <begin position="67"/>
        <end position="236"/>
    </location>
</feature>